<protein>
    <submittedName>
        <fullName evidence="1">Uncharacterized protein</fullName>
    </submittedName>
</protein>
<keyword evidence="2" id="KW-1185">Reference proteome</keyword>
<organism evidence="1 2">
    <name type="scientific">Leucogyrophana mollusca</name>
    <dbReference type="NCBI Taxonomy" id="85980"/>
    <lineage>
        <taxon>Eukaryota</taxon>
        <taxon>Fungi</taxon>
        <taxon>Dikarya</taxon>
        <taxon>Basidiomycota</taxon>
        <taxon>Agaricomycotina</taxon>
        <taxon>Agaricomycetes</taxon>
        <taxon>Agaricomycetidae</taxon>
        <taxon>Boletales</taxon>
        <taxon>Boletales incertae sedis</taxon>
        <taxon>Leucogyrophana</taxon>
    </lineage>
</organism>
<comment type="caution">
    <text evidence="1">The sequence shown here is derived from an EMBL/GenBank/DDBJ whole genome shotgun (WGS) entry which is preliminary data.</text>
</comment>
<proteinExistence type="predicted"/>
<sequence>MTVYTGRYFLFDADLTHALGGRRTTLAAGVPHSVTQVLHIDPEVSESLHSLLHLTNLRSSLSSLQDWRSKVAATLESQTRKVDEAGDSLSHPSLYIGNTKIIQRAFGSERPNDKGLVQTAEETAYERHLPQPIIDLDNVTGMDEVQCLLNASNHEESGSISVDVKIGARVGFRSGCLNGSPGRSLRRTAMDA</sequence>
<gene>
    <name evidence="1" type="ORF">BV22DRAFT_1034184</name>
</gene>
<dbReference type="EMBL" id="MU266405">
    <property type="protein sequence ID" value="KAH7925293.1"/>
    <property type="molecule type" value="Genomic_DNA"/>
</dbReference>
<reference evidence="1" key="1">
    <citation type="journal article" date="2021" name="New Phytol.">
        <title>Evolutionary innovations through gain and loss of genes in the ectomycorrhizal Boletales.</title>
        <authorList>
            <person name="Wu G."/>
            <person name="Miyauchi S."/>
            <person name="Morin E."/>
            <person name="Kuo A."/>
            <person name="Drula E."/>
            <person name="Varga T."/>
            <person name="Kohler A."/>
            <person name="Feng B."/>
            <person name="Cao Y."/>
            <person name="Lipzen A."/>
            <person name="Daum C."/>
            <person name="Hundley H."/>
            <person name="Pangilinan J."/>
            <person name="Johnson J."/>
            <person name="Barry K."/>
            <person name="LaButti K."/>
            <person name="Ng V."/>
            <person name="Ahrendt S."/>
            <person name="Min B."/>
            <person name="Choi I.G."/>
            <person name="Park H."/>
            <person name="Plett J.M."/>
            <person name="Magnuson J."/>
            <person name="Spatafora J.W."/>
            <person name="Nagy L.G."/>
            <person name="Henrissat B."/>
            <person name="Grigoriev I.V."/>
            <person name="Yang Z.L."/>
            <person name="Xu J."/>
            <person name="Martin F.M."/>
        </authorList>
    </citation>
    <scope>NUCLEOTIDE SEQUENCE</scope>
    <source>
        <strain evidence="1">KUC20120723A-06</strain>
    </source>
</reference>
<evidence type="ECO:0000313" key="1">
    <source>
        <dbReference type="EMBL" id="KAH7925293.1"/>
    </source>
</evidence>
<name>A0ACB8BJ42_9AGAM</name>
<evidence type="ECO:0000313" key="2">
    <source>
        <dbReference type="Proteomes" id="UP000790709"/>
    </source>
</evidence>
<accession>A0ACB8BJ42</accession>
<dbReference type="Proteomes" id="UP000790709">
    <property type="component" value="Unassembled WGS sequence"/>
</dbReference>